<feature type="domain" description="BTB" evidence="5">
    <location>
        <begin position="33"/>
        <end position="103"/>
    </location>
</feature>
<feature type="domain" description="NPH3" evidence="6">
    <location>
        <begin position="282"/>
        <end position="331"/>
    </location>
</feature>
<name>A0ABQ8DJE4_BRANA</name>
<dbReference type="InterPro" id="IPR027356">
    <property type="entry name" value="NPH3_dom"/>
</dbReference>
<evidence type="ECO:0000256" key="4">
    <source>
        <dbReference type="SAM" id="Coils"/>
    </source>
</evidence>
<dbReference type="CDD" id="cd18312">
    <property type="entry name" value="BTB_POZ_NPY3-like"/>
    <property type="match status" value="1"/>
</dbReference>
<dbReference type="PROSITE" id="PS51649">
    <property type="entry name" value="NPH3"/>
    <property type="match status" value="1"/>
</dbReference>
<feature type="coiled-coil region" evidence="4">
    <location>
        <begin position="381"/>
        <end position="408"/>
    </location>
</feature>
<dbReference type="EMBL" id="JAGKQM010000004">
    <property type="protein sequence ID" value="KAH0929506.1"/>
    <property type="molecule type" value="Genomic_DNA"/>
</dbReference>
<accession>A0ABQ8DJE4</accession>
<comment type="pathway">
    <text evidence="1">Protein modification; protein ubiquitination.</text>
</comment>
<dbReference type="PANTHER" id="PTHR32370">
    <property type="entry name" value="OS12G0117600 PROTEIN"/>
    <property type="match status" value="1"/>
</dbReference>
<dbReference type="PROSITE" id="PS50097">
    <property type="entry name" value="BTB"/>
    <property type="match status" value="1"/>
</dbReference>
<proteinExistence type="inferred from homology"/>
<keyword evidence="8" id="KW-1185">Reference proteome</keyword>
<comment type="similarity">
    <text evidence="3">Belongs to the NPH3 family.</text>
</comment>
<evidence type="ECO:0000259" key="6">
    <source>
        <dbReference type="PROSITE" id="PS51649"/>
    </source>
</evidence>
<reference evidence="7 8" key="1">
    <citation type="submission" date="2021-05" db="EMBL/GenBank/DDBJ databases">
        <title>Genome Assembly of Synthetic Allotetraploid Brassica napus Reveals Homoeologous Exchanges between Subgenomes.</title>
        <authorList>
            <person name="Davis J.T."/>
        </authorList>
    </citation>
    <scope>NUCLEOTIDE SEQUENCE [LARGE SCALE GENOMIC DNA]</scope>
    <source>
        <strain evidence="8">cv. Da-Ae</strain>
        <tissue evidence="7">Seedling</tissue>
    </source>
</reference>
<gene>
    <name evidence="7" type="ORF">HID58_015233</name>
</gene>
<evidence type="ECO:0000313" key="7">
    <source>
        <dbReference type="EMBL" id="KAH0929506.1"/>
    </source>
</evidence>
<evidence type="ECO:0000256" key="2">
    <source>
        <dbReference type="ARBA" id="ARBA00022786"/>
    </source>
</evidence>
<organism evidence="7 8">
    <name type="scientific">Brassica napus</name>
    <name type="common">Rape</name>
    <dbReference type="NCBI Taxonomy" id="3708"/>
    <lineage>
        <taxon>Eukaryota</taxon>
        <taxon>Viridiplantae</taxon>
        <taxon>Streptophyta</taxon>
        <taxon>Embryophyta</taxon>
        <taxon>Tracheophyta</taxon>
        <taxon>Spermatophyta</taxon>
        <taxon>Magnoliopsida</taxon>
        <taxon>eudicotyledons</taxon>
        <taxon>Gunneridae</taxon>
        <taxon>Pentapetalae</taxon>
        <taxon>rosids</taxon>
        <taxon>malvids</taxon>
        <taxon>Brassicales</taxon>
        <taxon>Brassicaceae</taxon>
        <taxon>Brassiceae</taxon>
        <taxon>Brassica</taxon>
    </lineage>
</organism>
<dbReference type="InterPro" id="IPR043454">
    <property type="entry name" value="NPH3/RPT2-like"/>
</dbReference>
<evidence type="ECO:0000256" key="3">
    <source>
        <dbReference type="PROSITE-ProRule" id="PRU00982"/>
    </source>
</evidence>
<dbReference type="Pfam" id="PF03000">
    <property type="entry name" value="NPH3"/>
    <property type="match status" value="2"/>
</dbReference>
<dbReference type="SUPFAM" id="SSF54695">
    <property type="entry name" value="POZ domain"/>
    <property type="match status" value="1"/>
</dbReference>
<comment type="caution">
    <text evidence="7">The sequence shown here is derived from an EMBL/GenBank/DDBJ whole genome shotgun (WGS) entry which is preliminary data.</text>
</comment>
<evidence type="ECO:0000313" key="8">
    <source>
        <dbReference type="Proteomes" id="UP000824890"/>
    </source>
</evidence>
<keyword evidence="2" id="KW-0833">Ubl conjugation pathway</keyword>
<protein>
    <submittedName>
        <fullName evidence="7">Uncharacterized protein</fullName>
    </submittedName>
</protein>
<sequence length="471" mass="52836">MLTGSMACMKLGSKSDSFKRQGQDWFCTTGLPSDIIIEVGEVSFHLHKFPLLSRSGVMERRIAEASKEGDDKCLIQISDFPGGDKTFELVAKFCYGVKLELTASNVVCLRCAAKHLEMTEEYGEGNLISQTGKFFNQVVFKSWKYSIKALQCCDEVLKYADEFNITKKCIESLAMRALADPNSFVEHGGGPMQSPGGSVLWNGISTGARREDTSSDWWYEDASMLSFALFKRLITLMDSRGIREEIVAGSLTYYTRKYLPVLKRRHSGSSSITPLSSGSSHHQWLAETEREDLCRLLDCQKLSKEACTHAAQNERLPLRIIVQVLFIEQLQLKASVAECLPVLGSLDGRSRKLGSDRFSGESTKGGWETAVRENQDLKVGMDKMRMRVWELEKQCSKMRQEIEKLDKTTKGGGAFGIGSKTWENVSKKLGFGMKLKSHQMDSAQKVSSLKSNNENVKIEKLKDVKERQGKY</sequence>
<keyword evidence="4" id="KW-0175">Coiled coil</keyword>
<dbReference type="Pfam" id="PF00651">
    <property type="entry name" value="BTB"/>
    <property type="match status" value="1"/>
</dbReference>
<dbReference type="Proteomes" id="UP000824890">
    <property type="component" value="Unassembled WGS sequence"/>
</dbReference>
<dbReference type="InterPro" id="IPR000210">
    <property type="entry name" value="BTB/POZ_dom"/>
</dbReference>
<dbReference type="InterPro" id="IPR011333">
    <property type="entry name" value="SKP1/BTB/POZ_sf"/>
</dbReference>
<evidence type="ECO:0000256" key="1">
    <source>
        <dbReference type="ARBA" id="ARBA00004906"/>
    </source>
</evidence>
<evidence type="ECO:0000259" key="5">
    <source>
        <dbReference type="PROSITE" id="PS50097"/>
    </source>
</evidence>
<dbReference type="Gene3D" id="3.30.710.10">
    <property type="entry name" value="Potassium Channel Kv1.1, Chain A"/>
    <property type="match status" value="1"/>
</dbReference>